<dbReference type="EMBL" id="JABANE010000140">
    <property type="protein sequence ID" value="NME72179.1"/>
    <property type="molecule type" value="Genomic_DNA"/>
</dbReference>
<comment type="caution">
    <text evidence="2">The sequence shown here is derived from an EMBL/GenBank/DDBJ whole genome shotgun (WGS) entry which is preliminary data.</text>
</comment>
<feature type="region of interest" description="Disordered" evidence="1">
    <location>
        <begin position="36"/>
        <end position="62"/>
    </location>
</feature>
<reference evidence="2 3" key="1">
    <citation type="submission" date="2020-04" db="EMBL/GenBank/DDBJ databases">
        <title>Flammeovirga sp. SR4, a novel species isolated from seawater.</title>
        <authorList>
            <person name="Wang X."/>
        </authorList>
    </citation>
    <scope>NUCLEOTIDE SEQUENCE [LARGE SCALE GENOMIC DNA]</scope>
    <source>
        <strain evidence="2 3">ATCC 23126</strain>
    </source>
</reference>
<feature type="region of interest" description="Disordered" evidence="1">
    <location>
        <begin position="81"/>
        <end position="122"/>
    </location>
</feature>
<name>A0A7X9XD19_9BACT</name>
<organism evidence="2 3">
    <name type="scientific">Flammeovirga aprica JL-4</name>
    <dbReference type="NCBI Taxonomy" id="694437"/>
    <lineage>
        <taxon>Bacteria</taxon>
        <taxon>Pseudomonadati</taxon>
        <taxon>Bacteroidota</taxon>
        <taxon>Cytophagia</taxon>
        <taxon>Cytophagales</taxon>
        <taxon>Flammeovirgaceae</taxon>
        <taxon>Flammeovirga</taxon>
    </lineage>
</organism>
<keyword evidence="3" id="KW-1185">Reference proteome</keyword>
<gene>
    <name evidence="2" type="ORF">HHU12_29730</name>
</gene>
<dbReference type="RefSeq" id="WP_169660372.1">
    <property type="nucleotide sequence ID" value="NZ_JABANE010000140.1"/>
</dbReference>
<protein>
    <submittedName>
        <fullName evidence="2">Uncharacterized protein</fullName>
    </submittedName>
</protein>
<sequence length="189" mass="22285">MDIQELIFSVIGLAVYWYLSNLGKKKKEKNQNINQETIIPPTNQGELNQGEQEFEANREEVSAPKSFKDLLDILSDPGKIETRQRDINPLDPENSEQRLRRDLDQYSPSNVAEDSYESGMDRYYDDQDDYQWQDDFTNDDLDKEKVEKGKTITRKRKPKKKKNIAQLFKSSNRIRDAYIMNEILMKRPD</sequence>
<feature type="compositionally biased region" description="Basic and acidic residues" evidence="1">
    <location>
        <begin position="95"/>
        <end position="104"/>
    </location>
</feature>
<evidence type="ECO:0000313" key="2">
    <source>
        <dbReference type="EMBL" id="NME72179.1"/>
    </source>
</evidence>
<accession>A0A7X9XD19</accession>
<feature type="compositionally biased region" description="Polar residues" evidence="1">
    <location>
        <begin position="40"/>
        <end position="51"/>
    </location>
</feature>
<dbReference type="Proteomes" id="UP000576082">
    <property type="component" value="Unassembled WGS sequence"/>
</dbReference>
<proteinExistence type="predicted"/>
<evidence type="ECO:0000256" key="1">
    <source>
        <dbReference type="SAM" id="MobiDB-lite"/>
    </source>
</evidence>
<evidence type="ECO:0000313" key="3">
    <source>
        <dbReference type="Proteomes" id="UP000576082"/>
    </source>
</evidence>
<dbReference type="AlphaFoldDB" id="A0A7X9XD19"/>